<accession>A0A1S7FTZ5</accession>
<keyword evidence="1" id="KW-0472">Membrane</keyword>
<evidence type="ECO:0000256" key="1">
    <source>
        <dbReference type="SAM" id="Phobius"/>
    </source>
</evidence>
<feature type="transmembrane region" description="Helical" evidence="1">
    <location>
        <begin position="80"/>
        <end position="97"/>
    </location>
</feature>
<reference evidence="3" key="1">
    <citation type="submission" date="2015-03" db="EMBL/GenBank/DDBJ databases">
        <authorList>
            <person name="Ferrari E."/>
            <person name="Walter M.C."/>
            <person name="Huptas C."/>
            <person name="Scherer S."/>
            <person name="Mueller-Herbst S."/>
        </authorList>
    </citation>
    <scope>NUCLEOTIDE SEQUENCE [LARGE SCALE GENOMIC DNA]</scope>
    <source>
        <strain evidence="3">LWP01</strain>
    </source>
</reference>
<gene>
    <name evidence="2" type="ORF">UE46_07280</name>
</gene>
<keyword evidence="3" id="KW-1185">Reference proteome</keyword>
<dbReference type="Proteomes" id="UP000223060">
    <property type="component" value="Chromosome"/>
</dbReference>
<keyword evidence="1" id="KW-0812">Transmembrane</keyword>
<dbReference type="AlphaFoldDB" id="A0A1S7FTZ5"/>
<sequence length="170" mass="20346">MMVQKAVRDEVSEQFIEDKFFEKGNVGLKIRQVLITILAWIGFFLPFLLVLFPILFWHNWAIVFDVFDLAIRIFKIMDDFLYIALPIILIYLILLTFKNNRRYKKVLQKEITYDEETLEIRKEVVEAFMTERFGDKAFRQSQKFVSIPEEKNLSDTFIRDLYKDSGVDLK</sequence>
<dbReference type="EMBL" id="CP011102">
    <property type="protein sequence ID" value="AQY50863.1"/>
    <property type="molecule type" value="Genomic_DNA"/>
</dbReference>
<protein>
    <submittedName>
        <fullName evidence="2">Uncharacterized protein</fullName>
    </submittedName>
</protein>
<organism evidence="2 3">
    <name type="scientific">Listeria weihenstephanensis</name>
    <dbReference type="NCBI Taxonomy" id="1006155"/>
    <lineage>
        <taxon>Bacteria</taxon>
        <taxon>Bacillati</taxon>
        <taxon>Bacillota</taxon>
        <taxon>Bacilli</taxon>
        <taxon>Bacillales</taxon>
        <taxon>Listeriaceae</taxon>
        <taxon>Listeria</taxon>
    </lineage>
</organism>
<keyword evidence="1" id="KW-1133">Transmembrane helix</keyword>
<feature type="transmembrane region" description="Helical" evidence="1">
    <location>
        <begin position="33"/>
        <end position="60"/>
    </location>
</feature>
<dbReference type="KEGG" id="lwi:UE46_07280"/>
<evidence type="ECO:0000313" key="2">
    <source>
        <dbReference type="EMBL" id="AQY50863.1"/>
    </source>
</evidence>
<proteinExistence type="predicted"/>
<evidence type="ECO:0000313" key="3">
    <source>
        <dbReference type="Proteomes" id="UP000223060"/>
    </source>
</evidence>
<name>A0A1S7FTZ5_9LIST</name>
<dbReference type="RefSeq" id="WP_036062926.1">
    <property type="nucleotide sequence ID" value="NZ_CP011102.1"/>
</dbReference>